<comment type="similarity">
    <text evidence="1 5">Belongs to the DNA glycosylase MPG family.</text>
</comment>
<dbReference type="GO" id="GO:0003905">
    <property type="term" value="F:alkylbase DNA N-glycosylase activity"/>
    <property type="evidence" value="ECO:0007669"/>
    <property type="project" value="InterPro"/>
</dbReference>
<proteinExistence type="inferred from homology"/>
<accession>S5ZBT4</accession>
<evidence type="ECO:0000256" key="4">
    <source>
        <dbReference type="ARBA" id="ARBA00023204"/>
    </source>
</evidence>
<dbReference type="InterPro" id="IPR036995">
    <property type="entry name" value="MPG_sf"/>
</dbReference>
<evidence type="ECO:0000313" key="6">
    <source>
        <dbReference type="EMBL" id="AGT34498.1"/>
    </source>
</evidence>
<dbReference type="EMBL" id="CP006646">
    <property type="protein sequence ID" value="AGT34498.1"/>
    <property type="molecule type" value="Genomic_DNA"/>
</dbReference>
<dbReference type="Proteomes" id="UP000015543">
    <property type="component" value="Chromosome"/>
</dbReference>
<organism evidence="6 7">
    <name type="scientific">Thermofilum adornatum</name>
    <dbReference type="NCBI Taxonomy" id="1365176"/>
    <lineage>
        <taxon>Archaea</taxon>
        <taxon>Thermoproteota</taxon>
        <taxon>Thermoprotei</taxon>
        <taxon>Thermofilales</taxon>
        <taxon>Thermofilaceae</taxon>
        <taxon>Thermofilum</taxon>
    </lineage>
</organism>
<dbReference type="GO" id="GO:0006284">
    <property type="term" value="P:base-excision repair"/>
    <property type="evidence" value="ECO:0007669"/>
    <property type="project" value="InterPro"/>
</dbReference>
<dbReference type="InterPro" id="IPR011034">
    <property type="entry name" value="Formyl_transferase-like_C_sf"/>
</dbReference>
<sequence length="197" mass="22707">MLPLMVKMNFKMLEKWFYERSPQIVARELLGKILYNTDSQRMGIIIETEPYFGIEDPASRARRGGNLAEVMRGPVCTALVYGIHRQWLLNIVAHPPGEYGAVLVRSILPVERQGEEFNIFRPIFGPGRLTRYLSIDKSLHGCFLCREDSRLKILDYLAIEDKCVLRSRRVGVREDLPEPLNFKVNNECLEALAEQIK</sequence>
<dbReference type="Gene3D" id="3.10.300.10">
    <property type="entry name" value="Methylpurine-DNA glycosylase (MPG)"/>
    <property type="match status" value="1"/>
</dbReference>
<keyword evidence="3 5" id="KW-0378">Hydrolase</keyword>
<dbReference type="KEGG" id="thb:N186_00500"/>
<dbReference type="PANTHER" id="PTHR10429:SF0">
    <property type="entry name" value="DNA-3-METHYLADENINE GLYCOSYLASE"/>
    <property type="match status" value="1"/>
</dbReference>
<reference evidence="6 7" key="1">
    <citation type="journal article" date="2013" name="Genome Announc.">
        <title>Complete Genomic Sequence of 'Thermofilum adornatus' Strain 1910bT, a Hyperthermophilic Anaerobic Organotrophic Crenarchaeon.</title>
        <authorList>
            <person name="Dominova I.N."/>
            <person name="Kublanov I.V."/>
            <person name="Podosokorskaya O.A."/>
            <person name="Derbikova K.S."/>
            <person name="Patrushev M.V."/>
            <person name="Toshchakov S.V."/>
        </authorList>
    </citation>
    <scope>NUCLEOTIDE SEQUENCE [LARGE SCALE GENOMIC DNA]</scope>
    <source>
        <strain evidence="7">1910b</strain>
    </source>
</reference>
<dbReference type="eggNOG" id="arCOG04295">
    <property type="taxonomic scope" value="Archaea"/>
</dbReference>
<dbReference type="GO" id="GO:0003677">
    <property type="term" value="F:DNA binding"/>
    <property type="evidence" value="ECO:0007669"/>
    <property type="project" value="InterPro"/>
</dbReference>
<dbReference type="EC" id="3.2.2.-" evidence="5"/>
<keyword evidence="4 5" id="KW-0234">DNA repair</keyword>
<dbReference type="Pfam" id="PF02245">
    <property type="entry name" value="Pur_DNA_glyco"/>
    <property type="match status" value="1"/>
</dbReference>
<evidence type="ECO:0000256" key="5">
    <source>
        <dbReference type="HAMAP-Rule" id="MF_00527"/>
    </source>
</evidence>
<dbReference type="AlphaFoldDB" id="S5ZBT4"/>
<gene>
    <name evidence="6" type="ORF">N186_00500</name>
</gene>
<name>S5ZBT4_9CREN</name>
<dbReference type="PANTHER" id="PTHR10429">
    <property type="entry name" value="DNA-3-METHYLADENINE GLYCOSYLASE"/>
    <property type="match status" value="1"/>
</dbReference>
<keyword evidence="7" id="KW-1185">Reference proteome</keyword>
<protein>
    <recommendedName>
        <fullName evidence="5">Putative 3-methyladenine DNA glycosylase</fullName>
        <ecNumber evidence="5">3.2.2.-</ecNumber>
    </recommendedName>
</protein>
<dbReference type="SUPFAM" id="SSF50486">
    <property type="entry name" value="FMT C-terminal domain-like"/>
    <property type="match status" value="1"/>
</dbReference>
<keyword evidence="2 5" id="KW-0227">DNA damage</keyword>
<evidence type="ECO:0000313" key="7">
    <source>
        <dbReference type="Proteomes" id="UP000015543"/>
    </source>
</evidence>
<dbReference type="PATRIC" id="fig|1365176.7.peg.101"/>
<dbReference type="HAMAP" id="MF_00527">
    <property type="entry name" value="3MGH"/>
    <property type="match status" value="1"/>
</dbReference>
<dbReference type="HOGENOM" id="CLU_060471_4_1_2"/>
<dbReference type="InterPro" id="IPR003180">
    <property type="entry name" value="MPG"/>
</dbReference>
<evidence type="ECO:0000256" key="1">
    <source>
        <dbReference type="ARBA" id="ARBA00009232"/>
    </source>
</evidence>
<evidence type="ECO:0000256" key="2">
    <source>
        <dbReference type="ARBA" id="ARBA00022763"/>
    </source>
</evidence>
<evidence type="ECO:0000256" key="3">
    <source>
        <dbReference type="ARBA" id="ARBA00022801"/>
    </source>
</evidence>